<comment type="caution">
    <text evidence="2">The sequence shown here is derived from an EMBL/GenBank/DDBJ whole genome shotgun (WGS) entry which is preliminary data.</text>
</comment>
<keyword evidence="3" id="KW-1185">Reference proteome</keyword>
<dbReference type="AlphaFoldDB" id="A0A8H6M2U2"/>
<gene>
    <name evidence="2" type="ORF">DFP72DRAFT_851877</name>
</gene>
<keyword evidence="1" id="KW-0472">Membrane</keyword>
<keyword evidence="1" id="KW-1133">Transmembrane helix</keyword>
<evidence type="ECO:0000313" key="2">
    <source>
        <dbReference type="EMBL" id="KAF6750186.1"/>
    </source>
</evidence>
<proteinExistence type="predicted"/>
<organism evidence="2 3">
    <name type="scientific">Ephemerocybe angulata</name>
    <dbReference type="NCBI Taxonomy" id="980116"/>
    <lineage>
        <taxon>Eukaryota</taxon>
        <taxon>Fungi</taxon>
        <taxon>Dikarya</taxon>
        <taxon>Basidiomycota</taxon>
        <taxon>Agaricomycotina</taxon>
        <taxon>Agaricomycetes</taxon>
        <taxon>Agaricomycetidae</taxon>
        <taxon>Agaricales</taxon>
        <taxon>Agaricineae</taxon>
        <taxon>Psathyrellaceae</taxon>
        <taxon>Ephemerocybe</taxon>
    </lineage>
</organism>
<evidence type="ECO:0000256" key="1">
    <source>
        <dbReference type="SAM" id="Phobius"/>
    </source>
</evidence>
<reference evidence="2 3" key="1">
    <citation type="submission" date="2020-07" db="EMBL/GenBank/DDBJ databases">
        <title>Comparative genomics of pyrophilous fungi reveals a link between fire events and developmental genes.</title>
        <authorList>
            <consortium name="DOE Joint Genome Institute"/>
            <person name="Steindorff A.S."/>
            <person name="Carver A."/>
            <person name="Calhoun S."/>
            <person name="Stillman K."/>
            <person name="Liu H."/>
            <person name="Lipzen A."/>
            <person name="Pangilinan J."/>
            <person name="Labutti K."/>
            <person name="Bruns T.D."/>
            <person name="Grigoriev I.V."/>
        </authorList>
    </citation>
    <scope>NUCLEOTIDE SEQUENCE [LARGE SCALE GENOMIC DNA]</scope>
    <source>
        <strain evidence="2 3">CBS 144469</strain>
    </source>
</reference>
<feature type="transmembrane region" description="Helical" evidence="1">
    <location>
        <begin position="52"/>
        <end position="79"/>
    </location>
</feature>
<accession>A0A8H6M2U2</accession>
<sequence>MAIKQPSLLHNLTRPSATNAVGLLGLEGPAISEDGCPCSFLVLHPPEVYRNYKLFLCWCCAAGSWMVVGATLSVGPMWVPRKRYTYMVMGAATSGVGGSGRDLKLLGRSDPISRSRWYWEVSDSCVPGRHYNRANRDSAGNESYKVENNSAHLDEGI</sequence>
<protein>
    <submittedName>
        <fullName evidence="2">Uncharacterized protein</fullName>
    </submittedName>
</protein>
<evidence type="ECO:0000313" key="3">
    <source>
        <dbReference type="Proteomes" id="UP000521943"/>
    </source>
</evidence>
<keyword evidence="1" id="KW-0812">Transmembrane</keyword>
<dbReference type="EMBL" id="JACGCI010000058">
    <property type="protein sequence ID" value="KAF6750186.1"/>
    <property type="molecule type" value="Genomic_DNA"/>
</dbReference>
<name>A0A8H6M2U2_9AGAR</name>
<dbReference type="Proteomes" id="UP000521943">
    <property type="component" value="Unassembled WGS sequence"/>
</dbReference>